<feature type="domain" description="Tryptophan synthase beta chain-like PALP" evidence="7">
    <location>
        <begin position="99"/>
        <end position="404"/>
    </location>
</feature>
<evidence type="ECO:0000256" key="2">
    <source>
        <dbReference type="ARBA" id="ARBA00005517"/>
    </source>
</evidence>
<keyword evidence="9" id="KW-1185">Reference proteome</keyword>
<dbReference type="EC" id="4.2.3.1" evidence="5"/>
<reference evidence="8" key="1">
    <citation type="journal article" date="2014" name="Int. J. Syst. Evol. Microbiol.">
        <title>Complete genome sequence of Corynebacterium casei LMG S-19264T (=DSM 44701T), isolated from a smear-ripened cheese.</title>
        <authorList>
            <consortium name="US DOE Joint Genome Institute (JGI-PGF)"/>
            <person name="Walter F."/>
            <person name="Albersmeier A."/>
            <person name="Kalinowski J."/>
            <person name="Ruckert C."/>
        </authorList>
    </citation>
    <scope>NUCLEOTIDE SEQUENCE</scope>
    <source>
        <strain evidence="8">CGMCC 1.14988</strain>
    </source>
</reference>
<keyword evidence="4" id="KW-0456">Lyase</keyword>
<feature type="modified residue" description="N6-(pyridoxal phosphate)lysine" evidence="6">
    <location>
        <position position="136"/>
    </location>
</feature>
<evidence type="ECO:0000259" key="7">
    <source>
        <dbReference type="Pfam" id="PF00291"/>
    </source>
</evidence>
<dbReference type="InterPro" id="IPR001926">
    <property type="entry name" value="TrpB-like_PALP"/>
</dbReference>
<evidence type="ECO:0000313" key="9">
    <source>
        <dbReference type="Proteomes" id="UP000650511"/>
    </source>
</evidence>
<dbReference type="PANTHER" id="PTHR48078:SF6">
    <property type="entry name" value="L-THREONINE DEHYDRATASE CATABOLIC TDCB"/>
    <property type="match status" value="1"/>
</dbReference>
<dbReference type="InterPro" id="IPR050147">
    <property type="entry name" value="Ser/Thr_Dehydratase"/>
</dbReference>
<dbReference type="OrthoDB" id="9778118at2"/>
<name>A0A8J3A9Q5_9ACTN</name>
<evidence type="ECO:0000256" key="1">
    <source>
        <dbReference type="ARBA" id="ARBA00001933"/>
    </source>
</evidence>
<dbReference type="SUPFAM" id="SSF53686">
    <property type="entry name" value="Tryptophan synthase beta subunit-like PLP-dependent enzymes"/>
    <property type="match status" value="1"/>
</dbReference>
<dbReference type="GO" id="GO:0009097">
    <property type="term" value="P:isoleucine biosynthetic process"/>
    <property type="evidence" value="ECO:0007669"/>
    <property type="project" value="TreeGrafter"/>
</dbReference>
<dbReference type="NCBIfam" id="TIGR00260">
    <property type="entry name" value="thrC"/>
    <property type="match status" value="1"/>
</dbReference>
<dbReference type="RefSeq" id="WP_130651052.1">
    <property type="nucleotide sequence ID" value="NZ_BMHA01000009.1"/>
</dbReference>
<proteinExistence type="inferred from homology"/>
<dbReference type="Gene3D" id="3.40.50.1100">
    <property type="match status" value="2"/>
</dbReference>
<dbReference type="AlphaFoldDB" id="A0A8J3A9Q5"/>
<evidence type="ECO:0000256" key="5">
    <source>
        <dbReference type="NCBIfam" id="TIGR00260"/>
    </source>
</evidence>
<dbReference type="InterPro" id="IPR004450">
    <property type="entry name" value="Thr_synthase-like"/>
</dbReference>
<dbReference type="InterPro" id="IPR036052">
    <property type="entry name" value="TrpB-like_PALP_sf"/>
</dbReference>
<dbReference type="GO" id="GO:0003941">
    <property type="term" value="F:L-serine ammonia-lyase activity"/>
    <property type="evidence" value="ECO:0007669"/>
    <property type="project" value="TreeGrafter"/>
</dbReference>
<dbReference type="GO" id="GO:0006567">
    <property type="term" value="P:L-threonine catabolic process"/>
    <property type="evidence" value="ECO:0007669"/>
    <property type="project" value="TreeGrafter"/>
</dbReference>
<dbReference type="GO" id="GO:0006565">
    <property type="term" value="P:L-serine catabolic process"/>
    <property type="evidence" value="ECO:0007669"/>
    <property type="project" value="TreeGrafter"/>
</dbReference>
<comment type="cofactor">
    <cofactor evidence="1 6">
        <name>pyridoxal 5'-phosphate</name>
        <dbReference type="ChEBI" id="CHEBI:597326"/>
    </cofactor>
</comment>
<dbReference type="GO" id="GO:0009088">
    <property type="term" value="P:threonine biosynthetic process"/>
    <property type="evidence" value="ECO:0007669"/>
    <property type="project" value="UniProtKB-UniRule"/>
</dbReference>
<dbReference type="EMBL" id="BMHA01000009">
    <property type="protein sequence ID" value="GGI07822.1"/>
    <property type="molecule type" value="Genomic_DNA"/>
</dbReference>
<reference evidence="8" key="2">
    <citation type="submission" date="2020-09" db="EMBL/GenBank/DDBJ databases">
        <authorList>
            <person name="Sun Q."/>
            <person name="Zhou Y."/>
        </authorList>
    </citation>
    <scope>NUCLEOTIDE SEQUENCE</scope>
    <source>
        <strain evidence="8">CGMCC 1.14988</strain>
    </source>
</reference>
<evidence type="ECO:0000256" key="4">
    <source>
        <dbReference type="ARBA" id="ARBA00023239"/>
    </source>
</evidence>
<dbReference type="Proteomes" id="UP000650511">
    <property type="component" value="Unassembled WGS sequence"/>
</dbReference>
<evidence type="ECO:0000256" key="3">
    <source>
        <dbReference type="ARBA" id="ARBA00022898"/>
    </source>
</evidence>
<accession>A0A8J3A9Q5</accession>
<protein>
    <recommendedName>
        <fullName evidence="5">Threonine synthase</fullName>
        <ecNumber evidence="5">4.2.3.1</ecNumber>
    </recommendedName>
</protein>
<gene>
    <name evidence="8" type="primary">thrC</name>
    <name evidence="8" type="ORF">GCM10011354_26010</name>
</gene>
<sequence length="436" mass="45964">MTLTTPPSPTATAVPPNTAGVPALGVNVTGLRCRECGEPEELASSHVCSWCFGPLEVAYDEALLASRVSRERIEAGPRSLWRYGDLLPVLSDDPATRIDLGTGFTPLRPAPRLAAHLGLRELWLKDDTRNPSGSFKDRVVTIALSAARALGIETVACASTGNLAGSVSAHAAAAGMPAYVFIPHDLERGKVVGAAVYGANVVAVEGNYDDVNRLCVEVADREGWGFVNVNLRAFYAEGSKSIGYEIAEQLGWQLPDHVVAPLASGAMFTKIDKAFGELRRYGLVDDAQPTPRMSGAQATGCSPIAEAFARESLDVRPQRPDTIARSLAIGNPADGYYALQVARATGGVVGHVPDDEIVAGIQLLARTEGVFAETAGGVTVANLVRFVEQGHVDRDERVVAVISGNGYKTIEAVEAAVGVTHRTTPALDDFLQALGA</sequence>
<dbReference type="CDD" id="cd01563">
    <property type="entry name" value="Thr-synth_1"/>
    <property type="match status" value="1"/>
</dbReference>
<comment type="caution">
    <text evidence="8">The sequence shown here is derived from an EMBL/GenBank/DDBJ whole genome shotgun (WGS) entry which is preliminary data.</text>
</comment>
<keyword evidence="3 6" id="KW-0663">Pyridoxal phosphate</keyword>
<evidence type="ECO:0000256" key="6">
    <source>
        <dbReference type="PIRSR" id="PIRSR604450-51"/>
    </source>
</evidence>
<dbReference type="PANTHER" id="PTHR48078">
    <property type="entry name" value="THREONINE DEHYDRATASE, MITOCHONDRIAL-RELATED"/>
    <property type="match status" value="1"/>
</dbReference>
<evidence type="ECO:0000313" key="8">
    <source>
        <dbReference type="EMBL" id="GGI07822.1"/>
    </source>
</evidence>
<dbReference type="GO" id="GO:0004795">
    <property type="term" value="F:threonine synthase activity"/>
    <property type="evidence" value="ECO:0007669"/>
    <property type="project" value="UniProtKB-UniRule"/>
</dbReference>
<comment type="similarity">
    <text evidence="2">Belongs to the threonine synthase family.</text>
</comment>
<dbReference type="GO" id="GO:0004794">
    <property type="term" value="F:threonine deaminase activity"/>
    <property type="evidence" value="ECO:0007669"/>
    <property type="project" value="TreeGrafter"/>
</dbReference>
<dbReference type="Pfam" id="PF00291">
    <property type="entry name" value="PALP"/>
    <property type="match status" value="1"/>
</dbReference>
<organism evidence="8 9">
    <name type="scientific">Egicoccus halophilus</name>
    <dbReference type="NCBI Taxonomy" id="1670830"/>
    <lineage>
        <taxon>Bacteria</taxon>
        <taxon>Bacillati</taxon>
        <taxon>Actinomycetota</taxon>
        <taxon>Nitriliruptoria</taxon>
        <taxon>Egicoccales</taxon>
        <taxon>Egicoccaceae</taxon>
        <taxon>Egicoccus</taxon>
    </lineage>
</organism>